<dbReference type="SUPFAM" id="SSF47113">
    <property type="entry name" value="Histone-fold"/>
    <property type="match status" value="1"/>
</dbReference>
<evidence type="ECO:0000256" key="7">
    <source>
        <dbReference type="ARBA" id="ARBA00058775"/>
    </source>
</evidence>
<dbReference type="InterPro" id="IPR006809">
    <property type="entry name" value="TAFII28_dom"/>
</dbReference>
<evidence type="ECO:0000256" key="2">
    <source>
        <dbReference type="ARBA" id="ARBA00009788"/>
    </source>
</evidence>
<dbReference type="GO" id="GO:0016251">
    <property type="term" value="F:RNA polymerase II general transcription initiation factor activity"/>
    <property type="evidence" value="ECO:0007669"/>
    <property type="project" value="TreeGrafter"/>
</dbReference>
<sequence length="150" mass="17120">MPDPSLTNMSKANDDEEEEEYENMDVVFQNVSTATSGDTDKLAKKKEITSRLTEDQMERYESFRRSRFKKADMKRLLLEITGAKSISEPMIVVVSATAKLFVGDIVETARTVMSERKDSGAIRTGHIREAYRRLKLEGKVPKRSVPRLFL</sequence>
<keyword evidence="11" id="KW-1185">Reference proteome</keyword>
<evidence type="ECO:0000256" key="5">
    <source>
        <dbReference type="ARBA" id="ARBA00023163"/>
    </source>
</evidence>
<protein>
    <recommendedName>
        <fullName evidence="9">TAFII28-like protein domain-containing protein</fullName>
    </recommendedName>
</protein>
<comment type="caution">
    <text evidence="10">The sequence shown here is derived from an EMBL/GenBank/DDBJ whole genome shotgun (WGS) entry which is preliminary data.</text>
</comment>
<evidence type="ECO:0000256" key="1">
    <source>
        <dbReference type="ARBA" id="ARBA00004123"/>
    </source>
</evidence>
<name>A0AA88DKY7_FICCA</name>
<comment type="subcellular location">
    <subcellularLocation>
        <location evidence="1">Nucleus</location>
    </subcellularLocation>
</comment>
<feature type="domain" description="TAFII28-like protein" evidence="9">
    <location>
        <begin position="49"/>
        <end position="133"/>
    </location>
</feature>
<dbReference type="AlphaFoldDB" id="A0AA88DKY7"/>
<evidence type="ECO:0000313" key="10">
    <source>
        <dbReference type="EMBL" id="GMN57196.1"/>
    </source>
</evidence>
<dbReference type="GO" id="GO:0046982">
    <property type="term" value="F:protein heterodimerization activity"/>
    <property type="evidence" value="ECO:0007669"/>
    <property type="project" value="InterPro"/>
</dbReference>
<evidence type="ECO:0000256" key="3">
    <source>
        <dbReference type="ARBA" id="ARBA00023015"/>
    </source>
</evidence>
<feature type="compositionally biased region" description="Polar residues" evidence="8">
    <location>
        <begin position="1"/>
        <end position="11"/>
    </location>
</feature>
<dbReference type="FunFam" id="1.10.20.10:FF:000055">
    <property type="entry name" value="Transcription initiation factor TFIID subunit 11"/>
    <property type="match status" value="1"/>
</dbReference>
<keyword evidence="3" id="KW-0805">Transcription regulation</keyword>
<organism evidence="10 11">
    <name type="scientific">Ficus carica</name>
    <name type="common">Common fig</name>
    <dbReference type="NCBI Taxonomy" id="3494"/>
    <lineage>
        <taxon>Eukaryota</taxon>
        <taxon>Viridiplantae</taxon>
        <taxon>Streptophyta</taxon>
        <taxon>Embryophyta</taxon>
        <taxon>Tracheophyta</taxon>
        <taxon>Spermatophyta</taxon>
        <taxon>Magnoliopsida</taxon>
        <taxon>eudicotyledons</taxon>
        <taxon>Gunneridae</taxon>
        <taxon>Pentapetalae</taxon>
        <taxon>rosids</taxon>
        <taxon>fabids</taxon>
        <taxon>Rosales</taxon>
        <taxon>Moraceae</taxon>
        <taxon>Ficeae</taxon>
        <taxon>Ficus</taxon>
    </lineage>
</organism>
<dbReference type="Proteomes" id="UP001187192">
    <property type="component" value="Unassembled WGS sequence"/>
</dbReference>
<dbReference type="GO" id="GO:0005669">
    <property type="term" value="C:transcription factor TFIID complex"/>
    <property type="evidence" value="ECO:0007669"/>
    <property type="project" value="InterPro"/>
</dbReference>
<feature type="compositionally biased region" description="Acidic residues" evidence="8">
    <location>
        <begin position="14"/>
        <end position="23"/>
    </location>
</feature>
<evidence type="ECO:0000256" key="6">
    <source>
        <dbReference type="ARBA" id="ARBA00023242"/>
    </source>
</evidence>
<gene>
    <name evidence="10" type="ORF">TIFTF001_026309</name>
</gene>
<keyword evidence="5" id="KW-0804">Transcription</keyword>
<evidence type="ECO:0000256" key="8">
    <source>
        <dbReference type="SAM" id="MobiDB-lite"/>
    </source>
</evidence>
<proteinExistence type="inferred from homology"/>
<dbReference type="EMBL" id="BTGU01000069">
    <property type="protein sequence ID" value="GMN57196.1"/>
    <property type="molecule type" value="Genomic_DNA"/>
</dbReference>
<evidence type="ECO:0000259" key="9">
    <source>
        <dbReference type="Pfam" id="PF04719"/>
    </source>
</evidence>
<keyword evidence="6" id="KW-0539">Nucleus</keyword>
<dbReference type="PANTHER" id="PTHR13218">
    <property type="entry name" value="TRANSCRIPTION INITIATION FACTOR TFIID SUBUNIT 11-RELATED"/>
    <property type="match status" value="1"/>
</dbReference>
<comment type="similarity">
    <text evidence="2">Belongs to the TAF11 family.</text>
</comment>
<evidence type="ECO:0000256" key="4">
    <source>
        <dbReference type="ARBA" id="ARBA00023159"/>
    </source>
</evidence>
<dbReference type="Pfam" id="PF04719">
    <property type="entry name" value="TAFII28"/>
    <property type="match status" value="1"/>
</dbReference>
<dbReference type="Gene3D" id="1.10.20.10">
    <property type="entry name" value="Histone, subunit A"/>
    <property type="match status" value="1"/>
</dbReference>
<dbReference type="PANTHER" id="PTHR13218:SF8">
    <property type="entry name" value="TRANSCRIPTION INITIATION FACTOR TFIID SUBUNIT 11"/>
    <property type="match status" value="1"/>
</dbReference>
<feature type="region of interest" description="Disordered" evidence="8">
    <location>
        <begin position="1"/>
        <end position="23"/>
    </location>
</feature>
<dbReference type="InterPro" id="IPR009072">
    <property type="entry name" value="Histone-fold"/>
</dbReference>
<evidence type="ECO:0000313" key="11">
    <source>
        <dbReference type="Proteomes" id="UP001187192"/>
    </source>
</evidence>
<dbReference type="CDD" id="cd08048">
    <property type="entry name" value="HFD_TAF11"/>
    <property type="match status" value="1"/>
</dbReference>
<keyword evidence="4" id="KW-0010">Activator</keyword>
<comment type="function">
    <text evidence="7">TAFs are components of the transcription factor IID (TFIID) complex that is essential for mediating regulation of RNA polymerase transcription.</text>
</comment>
<reference evidence="10" key="1">
    <citation type="submission" date="2023-07" db="EMBL/GenBank/DDBJ databases">
        <title>draft genome sequence of fig (Ficus carica).</title>
        <authorList>
            <person name="Takahashi T."/>
            <person name="Nishimura K."/>
        </authorList>
    </citation>
    <scope>NUCLEOTIDE SEQUENCE</scope>
</reference>
<dbReference type="GO" id="GO:0051123">
    <property type="term" value="P:RNA polymerase II preinitiation complex assembly"/>
    <property type="evidence" value="ECO:0007669"/>
    <property type="project" value="InterPro"/>
</dbReference>
<dbReference type="InterPro" id="IPR045127">
    <property type="entry name" value="TAF11-like"/>
</dbReference>
<accession>A0AA88DKY7</accession>